<gene>
    <name evidence="2" type="ORF">ESO86_11190</name>
</gene>
<dbReference type="EMBL" id="SDPL01000222">
    <property type="protein sequence ID" value="RXZ46188.1"/>
    <property type="molecule type" value="Genomic_DNA"/>
</dbReference>
<keyword evidence="1" id="KW-1133">Transmembrane helix</keyword>
<feature type="transmembrane region" description="Helical" evidence="1">
    <location>
        <begin position="12"/>
        <end position="29"/>
    </location>
</feature>
<dbReference type="Proteomes" id="UP000292881">
    <property type="component" value="Unassembled WGS sequence"/>
</dbReference>
<keyword evidence="3" id="KW-1185">Reference proteome</keyword>
<evidence type="ECO:0000256" key="1">
    <source>
        <dbReference type="SAM" id="Phobius"/>
    </source>
</evidence>
<protein>
    <submittedName>
        <fullName evidence="2">HPP family protein</fullName>
    </submittedName>
</protein>
<proteinExistence type="predicted"/>
<reference evidence="2 3" key="1">
    <citation type="submission" date="2019-01" db="EMBL/GenBank/DDBJ databases">
        <authorList>
            <person name="Li J."/>
        </authorList>
    </citation>
    <scope>NUCLEOTIDE SEQUENCE [LARGE SCALE GENOMIC DNA]</scope>
    <source>
        <strain evidence="2 3">CGMCC 4.7180</strain>
    </source>
</reference>
<organism evidence="2 3">
    <name type="scientific">Agromyces binzhouensis</name>
    <dbReference type="NCBI Taxonomy" id="1817495"/>
    <lineage>
        <taxon>Bacteria</taxon>
        <taxon>Bacillati</taxon>
        <taxon>Actinomycetota</taxon>
        <taxon>Actinomycetes</taxon>
        <taxon>Micrococcales</taxon>
        <taxon>Microbacteriaceae</taxon>
        <taxon>Agromyces</taxon>
    </lineage>
</organism>
<dbReference type="RefSeq" id="WP_129235027.1">
    <property type="nucleotide sequence ID" value="NZ_SDPL01000222.1"/>
</dbReference>
<comment type="caution">
    <text evidence="2">The sequence shown here is derived from an EMBL/GenBank/DDBJ whole genome shotgun (WGS) entry which is preliminary data.</text>
</comment>
<keyword evidence="1" id="KW-0812">Transmembrane</keyword>
<evidence type="ECO:0000313" key="2">
    <source>
        <dbReference type="EMBL" id="RXZ46188.1"/>
    </source>
</evidence>
<feature type="transmembrane region" description="Helical" evidence="1">
    <location>
        <begin position="35"/>
        <end position="53"/>
    </location>
</feature>
<sequence>MPAREPLSPARRRQLIVGLVVGLVIGLVVSLWTGFWLWLAAGLAVGLAAGAIMKPPGEDDGSQRSSRR</sequence>
<name>A0A4Q2JJZ7_9MICO</name>
<evidence type="ECO:0000313" key="3">
    <source>
        <dbReference type="Proteomes" id="UP000292881"/>
    </source>
</evidence>
<dbReference type="AlphaFoldDB" id="A0A4Q2JJZ7"/>
<keyword evidence="1" id="KW-0472">Membrane</keyword>
<accession>A0A4Q2JJZ7</accession>